<accession>A0A0F8ZRD1</accession>
<evidence type="ECO:0000256" key="1">
    <source>
        <dbReference type="SAM" id="MobiDB-lite"/>
    </source>
</evidence>
<feature type="compositionally biased region" description="Acidic residues" evidence="1">
    <location>
        <begin position="1"/>
        <end position="17"/>
    </location>
</feature>
<comment type="caution">
    <text evidence="2">The sequence shown here is derived from an EMBL/GenBank/DDBJ whole genome shotgun (WGS) entry which is preliminary data.</text>
</comment>
<protein>
    <submittedName>
        <fullName evidence="2">Uncharacterized protein</fullName>
    </submittedName>
</protein>
<evidence type="ECO:0000313" key="2">
    <source>
        <dbReference type="EMBL" id="KKK62476.1"/>
    </source>
</evidence>
<feature type="region of interest" description="Disordered" evidence="1">
    <location>
        <begin position="1"/>
        <end position="22"/>
    </location>
</feature>
<sequence length="217" mass="23544">GDELFDAENVEDTEPGSEGDTWLDAASAPAAKKVLSDGYTALPNVNKGEEVSQRYADYAIVALQVHDRFRAMAQHHLSRAAARTQAALAYINEGQGRIAQAQTVIAEAQSEAATGLGYARSGEGRVSNINAINREAEAEIGISAAYAREAEIRIAELTGYITEGSLYVELGARNLELADRYRDMGLIMRNEFWSILGDRTQQGTPRSDVSSSQTPYK</sequence>
<name>A0A0F8ZRD1_9ZZZZ</name>
<organism evidence="2">
    <name type="scientific">marine sediment metagenome</name>
    <dbReference type="NCBI Taxonomy" id="412755"/>
    <lineage>
        <taxon>unclassified sequences</taxon>
        <taxon>metagenomes</taxon>
        <taxon>ecological metagenomes</taxon>
    </lineage>
</organism>
<dbReference type="AlphaFoldDB" id="A0A0F8ZRD1"/>
<proteinExistence type="predicted"/>
<feature type="non-terminal residue" evidence="2">
    <location>
        <position position="1"/>
    </location>
</feature>
<gene>
    <name evidence="2" type="ORF">LCGC14_3003930</name>
</gene>
<reference evidence="2" key="1">
    <citation type="journal article" date="2015" name="Nature">
        <title>Complex archaea that bridge the gap between prokaryotes and eukaryotes.</title>
        <authorList>
            <person name="Spang A."/>
            <person name="Saw J.H."/>
            <person name="Jorgensen S.L."/>
            <person name="Zaremba-Niedzwiedzka K."/>
            <person name="Martijn J."/>
            <person name="Lind A.E."/>
            <person name="van Eijk R."/>
            <person name="Schleper C."/>
            <person name="Guy L."/>
            <person name="Ettema T.J."/>
        </authorList>
    </citation>
    <scope>NUCLEOTIDE SEQUENCE</scope>
</reference>
<dbReference type="EMBL" id="LAZR01061973">
    <property type="protein sequence ID" value="KKK62476.1"/>
    <property type="molecule type" value="Genomic_DNA"/>
</dbReference>